<keyword evidence="3" id="KW-0963">Cytoplasm</keyword>
<dbReference type="FunFam" id="2.30.29.70:FF:000001">
    <property type="entry name" value="Proteasomal ubiquitin receptor ADRM1"/>
    <property type="match status" value="1"/>
</dbReference>
<evidence type="ECO:0000259" key="6">
    <source>
        <dbReference type="PROSITE" id="PS51917"/>
    </source>
</evidence>
<dbReference type="EMBL" id="LFWA01000009">
    <property type="protein sequence ID" value="KTW29529.1"/>
    <property type="molecule type" value="Genomic_DNA"/>
</dbReference>
<dbReference type="GO" id="GO:0070628">
    <property type="term" value="F:proteasome binding"/>
    <property type="evidence" value="ECO:0007669"/>
    <property type="project" value="TreeGrafter"/>
</dbReference>
<reference evidence="8" key="1">
    <citation type="journal article" date="2016" name="Nat. Commun.">
        <title>Genome analysis of three Pneumocystis species reveals adaptation mechanisms to life exclusively in mammalian hosts.</title>
        <authorList>
            <person name="Ma L."/>
            <person name="Chen Z."/>
            <person name="Huang D.W."/>
            <person name="Kutty G."/>
            <person name="Ishihara M."/>
            <person name="Wang H."/>
            <person name="Abouelleil A."/>
            <person name="Bishop L."/>
            <person name="Davey E."/>
            <person name="Deng R."/>
            <person name="Deng X."/>
            <person name="Fan L."/>
            <person name="Fantoni G."/>
            <person name="Fitzgerald M."/>
            <person name="Gogineni E."/>
            <person name="Goldberg J.M."/>
            <person name="Handley G."/>
            <person name="Hu X."/>
            <person name="Huber C."/>
            <person name="Jiao X."/>
            <person name="Jones K."/>
            <person name="Levin J.Z."/>
            <person name="Liu Y."/>
            <person name="Macdonald P."/>
            <person name="Melnikov A."/>
            <person name="Raley C."/>
            <person name="Sassi M."/>
            <person name="Sherman B.T."/>
            <person name="Song X."/>
            <person name="Sykes S."/>
            <person name="Tran B."/>
            <person name="Walsh L."/>
            <person name="Xia Y."/>
            <person name="Yang J."/>
            <person name="Young S."/>
            <person name="Zeng Q."/>
            <person name="Zheng X."/>
            <person name="Stephens R."/>
            <person name="Nusbaum C."/>
            <person name="Birren B.W."/>
            <person name="Azadi P."/>
            <person name="Lempicki R.A."/>
            <person name="Cuomo C.A."/>
            <person name="Kovacs J.A."/>
        </authorList>
    </citation>
    <scope>NUCLEOTIDE SEQUENCE [LARGE SCALE GENOMIC DNA]</scope>
    <source>
        <strain evidence="8">RU7</strain>
    </source>
</reference>
<evidence type="ECO:0000256" key="1">
    <source>
        <dbReference type="ARBA" id="ARBA00004123"/>
    </source>
</evidence>
<gene>
    <name evidence="7" type="ORF">T551_02145</name>
</gene>
<dbReference type="PANTHER" id="PTHR12225">
    <property type="entry name" value="ADHESION REGULATING MOLECULE 1 110 KDA CELL MEMBRANE GLYCOPROTEIN"/>
    <property type="match status" value="1"/>
</dbReference>
<dbReference type="InterPro" id="IPR006773">
    <property type="entry name" value="Rpn13/ADRM1"/>
</dbReference>
<organism evidence="7 8">
    <name type="scientific">Pneumocystis jirovecii (strain RU7)</name>
    <name type="common">Human pneumocystis pneumonia agent</name>
    <dbReference type="NCBI Taxonomy" id="1408657"/>
    <lineage>
        <taxon>Eukaryota</taxon>
        <taxon>Fungi</taxon>
        <taxon>Dikarya</taxon>
        <taxon>Ascomycota</taxon>
        <taxon>Taphrinomycotina</taxon>
        <taxon>Pneumocystomycetes</taxon>
        <taxon>Pneumocystaceae</taxon>
        <taxon>Pneumocystis</taxon>
    </lineage>
</organism>
<dbReference type="AlphaFoldDB" id="A0A0W4ZMC0"/>
<feature type="domain" description="Pru" evidence="6">
    <location>
        <begin position="12"/>
        <end position="127"/>
    </location>
</feature>
<comment type="subcellular location">
    <subcellularLocation>
        <location evidence="2">Cytoplasm</location>
    </subcellularLocation>
    <subcellularLocation>
        <location evidence="1">Nucleus</location>
    </subcellularLocation>
</comment>
<dbReference type="InterPro" id="IPR038633">
    <property type="entry name" value="Rpn13/ADRM1_Pru_sf"/>
</dbReference>
<keyword evidence="4" id="KW-0647">Proteasome</keyword>
<protein>
    <recommendedName>
        <fullName evidence="6">Pru domain-containing protein</fullName>
    </recommendedName>
</protein>
<evidence type="ECO:0000313" key="8">
    <source>
        <dbReference type="Proteomes" id="UP000053447"/>
    </source>
</evidence>
<accession>A0A0W4ZMC0</accession>
<dbReference type="GO" id="GO:0005634">
    <property type="term" value="C:nucleus"/>
    <property type="evidence" value="ECO:0007669"/>
    <property type="project" value="UniProtKB-SubCell"/>
</dbReference>
<dbReference type="GO" id="GO:0005737">
    <property type="term" value="C:cytoplasm"/>
    <property type="evidence" value="ECO:0007669"/>
    <property type="project" value="UniProtKB-SubCell"/>
</dbReference>
<dbReference type="Gene3D" id="2.30.29.70">
    <property type="entry name" value="Proteasomal ubiquitin receptor Rpn13/ADRM1"/>
    <property type="match status" value="1"/>
</dbReference>
<dbReference type="STRING" id="1408657.A0A0W4ZMC0"/>
<keyword evidence="5" id="KW-0539">Nucleus</keyword>
<dbReference type="eggNOG" id="KOG3037">
    <property type="taxonomic scope" value="Eukaryota"/>
</dbReference>
<dbReference type="InterPro" id="IPR044868">
    <property type="entry name" value="Rpn13/ADRM1_Pru"/>
</dbReference>
<name>A0A0W4ZMC0_PNEJ7</name>
<dbReference type="CDD" id="cd13314">
    <property type="entry name" value="PH_Rpn13"/>
    <property type="match status" value="1"/>
</dbReference>
<dbReference type="PROSITE" id="PS51917">
    <property type="entry name" value="PRU"/>
    <property type="match status" value="1"/>
</dbReference>
<dbReference type="InterPro" id="IPR038108">
    <property type="entry name" value="RPN13_DEUBAD_sf"/>
</dbReference>
<dbReference type="Gene3D" id="1.10.2020.20">
    <property type="match status" value="1"/>
</dbReference>
<evidence type="ECO:0000256" key="5">
    <source>
        <dbReference type="ARBA" id="ARBA00023242"/>
    </source>
</evidence>
<sequence length="319" mass="36927">MANSSLENNEKDIEEYIVSFKAGKMIREGNSTLVKADTRKGMVFMKVGHDDLVHFCWKDRTTGVVEDDFIIFPDEAKIFRIKECPGNRVFALRFKSSMQVHFFWMQDLKSDKDQYYLDKINEIIKNHVMDDVLDSDEQDISLKTETEYFDNQNKKSDENISSNSKQGNSETETQNILHISACKNYSALSEYFSSLKTFLSSVSVPDNFSNESFILTDILMPSEIISLLQNNFIQKTLFPNLPSNILSQIVNLNEKNLENFISETYFQQELRSLHYAIYEGKADTIISKFSSNNSKTLDVFFRAIIRLLEDTDQEMNITE</sequence>
<dbReference type="Proteomes" id="UP000053447">
    <property type="component" value="Unassembled WGS sequence"/>
</dbReference>
<evidence type="ECO:0000313" key="7">
    <source>
        <dbReference type="EMBL" id="KTW29529.1"/>
    </source>
</evidence>
<dbReference type="GeneID" id="28940663"/>
<evidence type="ECO:0000256" key="4">
    <source>
        <dbReference type="ARBA" id="ARBA00022942"/>
    </source>
</evidence>
<dbReference type="VEuPathDB" id="FungiDB:T551_02145"/>
<dbReference type="Pfam" id="PF16550">
    <property type="entry name" value="RPN13_C"/>
    <property type="match status" value="1"/>
</dbReference>
<evidence type="ECO:0000256" key="3">
    <source>
        <dbReference type="ARBA" id="ARBA00022490"/>
    </source>
</evidence>
<evidence type="ECO:0000256" key="2">
    <source>
        <dbReference type="ARBA" id="ARBA00004496"/>
    </source>
</evidence>
<dbReference type="PANTHER" id="PTHR12225:SF0">
    <property type="entry name" value="PROTEASOMAL UBIQUITIN RECEPTOR ADRM1"/>
    <property type="match status" value="1"/>
</dbReference>
<dbReference type="Pfam" id="PF04683">
    <property type="entry name" value="Rpn13_ADRM1_Pru"/>
    <property type="match status" value="1"/>
</dbReference>
<keyword evidence="8" id="KW-1185">Reference proteome</keyword>
<dbReference type="OrthoDB" id="340431at2759"/>
<dbReference type="RefSeq" id="XP_018229360.1">
    <property type="nucleotide sequence ID" value="XM_018374408.1"/>
</dbReference>
<comment type="caution">
    <text evidence="7">The sequence shown here is derived from an EMBL/GenBank/DDBJ whole genome shotgun (WGS) entry which is preliminary data.</text>
</comment>
<dbReference type="GO" id="GO:0061133">
    <property type="term" value="F:endopeptidase activator activity"/>
    <property type="evidence" value="ECO:0007669"/>
    <property type="project" value="TreeGrafter"/>
</dbReference>
<dbReference type="GO" id="GO:0008541">
    <property type="term" value="C:proteasome regulatory particle, lid subcomplex"/>
    <property type="evidence" value="ECO:0007669"/>
    <property type="project" value="TreeGrafter"/>
</dbReference>
<proteinExistence type="predicted"/>
<dbReference type="InterPro" id="IPR032368">
    <property type="entry name" value="RPN13_DEUBAD"/>
</dbReference>